<dbReference type="AlphaFoldDB" id="A0A7T8KBT2"/>
<gene>
    <name evidence="1" type="ORF">FKW44_005333</name>
</gene>
<dbReference type="EMBL" id="CP045892">
    <property type="protein sequence ID" value="QQP53010.1"/>
    <property type="molecule type" value="Genomic_DNA"/>
</dbReference>
<sequence length="62" mass="6654">MGLLLCPVDTLGSRREEERFASFVVVTKAKHVAASNADIPVVDDDDALLPKVDCLGGNKTVR</sequence>
<dbReference type="Proteomes" id="UP000595437">
    <property type="component" value="Chromosome 3"/>
</dbReference>
<reference evidence="2" key="1">
    <citation type="submission" date="2021-01" db="EMBL/GenBank/DDBJ databases">
        <title>Caligus Genome Assembly.</title>
        <authorList>
            <person name="Gallardo-Escarate C."/>
        </authorList>
    </citation>
    <scope>NUCLEOTIDE SEQUENCE [LARGE SCALE GENOMIC DNA]</scope>
</reference>
<protein>
    <submittedName>
        <fullName evidence="1">Uncharacterized protein</fullName>
    </submittedName>
</protein>
<evidence type="ECO:0000313" key="2">
    <source>
        <dbReference type="Proteomes" id="UP000595437"/>
    </source>
</evidence>
<evidence type="ECO:0000313" key="1">
    <source>
        <dbReference type="EMBL" id="QQP53010.1"/>
    </source>
</evidence>
<accession>A0A7T8KBT2</accession>
<name>A0A7T8KBT2_CALRO</name>
<keyword evidence="2" id="KW-1185">Reference proteome</keyword>
<proteinExistence type="predicted"/>
<organism evidence="1 2">
    <name type="scientific">Caligus rogercresseyi</name>
    <name type="common">Sea louse</name>
    <dbReference type="NCBI Taxonomy" id="217165"/>
    <lineage>
        <taxon>Eukaryota</taxon>
        <taxon>Metazoa</taxon>
        <taxon>Ecdysozoa</taxon>
        <taxon>Arthropoda</taxon>
        <taxon>Crustacea</taxon>
        <taxon>Multicrustacea</taxon>
        <taxon>Hexanauplia</taxon>
        <taxon>Copepoda</taxon>
        <taxon>Siphonostomatoida</taxon>
        <taxon>Caligidae</taxon>
        <taxon>Caligus</taxon>
    </lineage>
</organism>